<dbReference type="RefSeq" id="WP_183411056.1">
    <property type="nucleotide sequence ID" value="NZ_JACHWY010000003.1"/>
</dbReference>
<evidence type="ECO:0000313" key="3">
    <source>
        <dbReference type="Proteomes" id="UP000537130"/>
    </source>
</evidence>
<dbReference type="PANTHER" id="PTHR43223:SF2">
    <property type="entry name" value="METALLO-BETA-LACTAMASE DOMAIN-CONTAINING PROTEIN"/>
    <property type="match status" value="1"/>
</dbReference>
<dbReference type="AlphaFoldDB" id="A0A7W4W687"/>
<feature type="domain" description="Metallo-beta-lactamase" evidence="1">
    <location>
        <begin position="34"/>
        <end position="246"/>
    </location>
</feature>
<dbReference type="Pfam" id="PF00753">
    <property type="entry name" value="Lactamase_B"/>
    <property type="match status" value="1"/>
</dbReference>
<keyword evidence="2" id="KW-0378">Hydrolase</keyword>
<dbReference type="Gene3D" id="3.60.15.30">
    <property type="entry name" value="Metallo-beta-lactamase domain"/>
    <property type="match status" value="1"/>
</dbReference>
<protein>
    <submittedName>
        <fullName evidence="2">Alkyl sulfatase BDS1-like metallo-beta-lactamase superfamily hydrolase</fullName>
    </submittedName>
</protein>
<dbReference type="InterPro" id="IPR036866">
    <property type="entry name" value="RibonucZ/Hydroxyglut_hydro"/>
</dbReference>
<dbReference type="GO" id="GO:0016787">
    <property type="term" value="F:hydrolase activity"/>
    <property type="evidence" value="ECO:0007669"/>
    <property type="project" value="UniProtKB-KW"/>
</dbReference>
<reference evidence="2 3" key="1">
    <citation type="submission" date="2020-08" db="EMBL/GenBank/DDBJ databases">
        <title>Genomic Encyclopedia of Type Strains, Phase III (KMG-III): the genomes of soil and plant-associated and newly described type strains.</title>
        <authorList>
            <person name="Whitman W."/>
        </authorList>
    </citation>
    <scope>NUCLEOTIDE SEQUENCE [LARGE SCALE GENOMIC DNA]</scope>
    <source>
        <strain evidence="2 3">CECT 8654</strain>
    </source>
</reference>
<dbReference type="InterPro" id="IPR001279">
    <property type="entry name" value="Metallo-B-lactamas"/>
</dbReference>
<dbReference type="InterPro" id="IPR029228">
    <property type="entry name" value="Alkyl_sulf_dimr"/>
</dbReference>
<dbReference type="GO" id="GO:0046983">
    <property type="term" value="F:protein dimerization activity"/>
    <property type="evidence" value="ECO:0007669"/>
    <property type="project" value="InterPro"/>
</dbReference>
<dbReference type="SMART" id="SM00849">
    <property type="entry name" value="Lactamase_B"/>
    <property type="match status" value="1"/>
</dbReference>
<comment type="caution">
    <text evidence="2">The sequence shown here is derived from an EMBL/GenBank/DDBJ whole genome shotgun (WGS) entry which is preliminary data.</text>
</comment>
<proteinExistence type="predicted"/>
<dbReference type="Proteomes" id="UP000537130">
    <property type="component" value="Unassembled WGS sequence"/>
</dbReference>
<dbReference type="PANTHER" id="PTHR43223">
    <property type="entry name" value="ALKYL/ARYL-SULFATASE"/>
    <property type="match status" value="1"/>
</dbReference>
<accession>A0A7W4W687</accession>
<dbReference type="InterPro" id="IPR038536">
    <property type="entry name" value="Alkyl/aryl-sulf_dimr_sf"/>
</dbReference>
<evidence type="ECO:0000313" key="2">
    <source>
        <dbReference type="EMBL" id="MBB3048263.1"/>
    </source>
</evidence>
<organism evidence="2 3">
    <name type="scientific">Litorivivens lipolytica</name>
    <dbReference type="NCBI Taxonomy" id="1524264"/>
    <lineage>
        <taxon>Bacteria</taxon>
        <taxon>Pseudomonadati</taxon>
        <taxon>Pseudomonadota</taxon>
        <taxon>Gammaproteobacteria</taxon>
        <taxon>Litorivivens</taxon>
    </lineage>
</organism>
<dbReference type="InterPro" id="IPR052195">
    <property type="entry name" value="Bact_Alkyl/Aryl-Sulfatase"/>
</dbReference>
<evidence type="ECO:0000259" key="1">
    <source>
        <dbReference type="SMART" id="SM00849"/>
    </source>
</evidence>
<keyword evidence="3" id="KW-1185">Reference proteome</keyword>
<dbReference type="EMBL" id="JACHWY010000003">
    <property type="protein sequence ID" value="MBB3048263.1"/>
    <property type="molecule type" value="Genomic_DNA"/>
</dbReference>
<sequence length="424" mass="47442">MRQAIYKERPIEPNPSRFDSGKRINDFISLSEAFSNVYRIETSEGIVQLNAGMGMEAPVIDANLASFSEQPLHTLILTQGHVDHVGGVAYFREKNPGLRVIAGANNPEHQAYDGRLGPFRGNRSAFAFTSKFMKAFAHYQEHGYTEYPAQDTPVPDLLVDERYSFELGGIAFEIIAVPGAETNDSVIVWLPKQRICFTGNLFGCPFGHFPNLVTIRGDRYREALVVARAVEVVRELEPKMILYGHHGPIVGSAIIQDELKALHGAILHVHDETVKGMNSGKTVHQLMQEIRIPPELHVGEGYGKVSWSVRAIWESYAGWFHHESTTELYSVPANSVHTDIVELAGVDNLLTRAQEKYRGGHYEQALHLLDLIHNARSGTSASYALARDIHQALLKQSENFWLSSWLRHQIDLLSEKAEAANKEN</sequence>
<dbReference type="Gene3D" id="1.25.40.880">
    <property type="entry name" value="Alkyl sulfatase, dimerisation domain"/>
    <property type="match status" value="1"/>
</dbReference>
<gene>
    <name evidence="2" type="ORF">FHR99_002537</name>
</gene>
<dbReference type="Pfam" id="PF14863">
    <property type="entry name" value="Alkyl_sulf_dimr"/>
    <property type="match status" value="1"/>
</dbReference>
<name>A0A7W4W687_9GAMM</name>
<dbReference type="SUPFAM" id="SSF56281">
    <property type="entry name" value="Metallo-hydrolase/oxidoreductase"/>
    <property type="match status" value="1"/>
</dbReference>